<protein>
    <submittedName>
        <fullName evidence="1">Antitoxin</fullName>
    </submittedName>
</protein>
<keyword evidence="2" id="KW-1185">Reference proteome</keyword>
<evidence type="ECO:0000313" key="1">
    <source>
        <dbReference type="EMBL" id="KHD08336.1"/>
    </source>
</evidence>
<evidence type="ECO:0000313" key="2">
    <source>
        <dbReference type="Proteomes" id="UP000030428"/>
    </source>
</evidence>
<organism evidence="1 2">
    <name type="scientific">Candidatus Thiomargarita nelsonii</name>
    <dbReference type="NCBI Taxonomy" id="1003181"/>
    <lineage>
        <taxon>Bacteria</taxon>
        <taxon>Pseudomonadati</taxon>
        <taxon>Pseudomonadota</taxon>
        <taxon>Gammaproteobacteria</taxon>
        <taxon>Thiotrichales</taxon>
        <taxon>Thiotrichaceae</taxon>
        <taxon>Thiomargarita</taxon>
    </lineage>
</organism>
<reference evidence="1 2" key="1">
    <citation type="journal article" date="2016" name="Front. Microbiol.">
        <title>Single-Cell (Meta-)Genomics of a Dimorphic Candidatus Thiomargarita nelsonii Reveals Genomic Plasticity.</title>
        <authorList>
            <person name="Flood B.E."/>
            <person name="Fliss P."/>
            <person name="Jones D.S."/>
            <person name="Dick G.J."/>
            <person name="Jain S."/>
            <person name="Kaster A.K."/>
            <person name="Winkel M."/>
            <person name="Mussmann M."/>
            <person name="Bailey J."/>
        </authorList>
    </citation>
    <scope>NUCLEOTIDE SEQUENCE [LARGE SCALE GENOMIC DNA]</scope>
    <source>
        <strain evidence="1">Hydrate Ridge</strain>
    </source>
</reference>
<dbReference type="AlphaFoldDB" id="A0A0A6RWT0"/>
<name>A0A0A6RWT0_9GAMM</name>
<accession>A0A0A6RWT0</accession>
<gene>
    <name evidence="1" type="ORF">PN36_12465</name>
</gene>
<comment type="caution">
    <text evidence="1">The sequence shown here is derived from an EMBL/GenBank/DDBJ whole genome shotgun (WGS) entry which is preliminary data.</text>
</comment>
<proteinExistence type="predicted"/>
<dbReference type="Proteomes" id="UP000030428">
    <property type="component" value="Unassembled WGS sequence"/>
</dbReference>
<dbReference type="EMBL" id="JSZA02000039">
    <property type="protein sequence ID" value="KHD08336.1"/>
    <property type="molecule type" value="Genomic_DNA"/>
</dbReference>
<sequence length="62" mass="7291">MSHLKSPYFDKIKQQITIPLDEETLGYFKTLSEANGIPYQNLIHLYLFDCAKQQKKLSLTWT</sequence>